<dbReference type="RefSeq" id="WP_315734585.1">
    <property type="nucleotide sequence ID" value="NZ_JAVYII010000007.1"/>
</dbReference>
<evidence type="ECO:0000313" key="4">
    <source>
        <dbReference type="Proteomes" id="UP001268542"/>
    </source>
</evidence>
<evidence type="ECO:0000313" key="3">
    <source>
        <dbReference type="EMBL" id="MDT9594641.1"/>
    </source>
</evidence>
<name>A0ABU3PZG5_9ACTN</name>
<feature type="region of interest" description="Disordered" evidence="1">
    <location>
        <begin position="1"/>
        <end position="23"/>
    </location>
</feature>
<comment type="caution">
    <text evidence="3">The sequence shown here is derived from an EMBL/GenBank/DDBJ whole genome shotgun (WGS) entry which is preliminary data.</text>
</comment>
<feature type="transmembrane region" description="Helical" evidence="2">
    <location>
        <begin position="159"/>
        <end position="178"/>
    </location>
</feature>
<reference evidence="3 4" key="1">
    <citation type="submission" date="2023-08" db="EMBL/GenBank/DDBJ databases">
        <title>Nocardioides seae sp. nov., a bacterium isolated from a soil.</title>
        <authorList>
            <person name="Wang X."/>
        </authorList>
    </citation>
    <scope>NUCLEOTIDE SEQUENCE [LARGE SCALE GENOMIC DNA]</scope>
    <source>
        <strain evidence="3 4">YZH12</strain>
    </source>
</reference>
<keyword evidence="2" id="KW-1133">Transmembrane helix</keyword>
<feature type="transmembrane region" description="Helical" evidence="2">
    <location>
        <begin position="190"/>
        <end position="208"/>
    </location>
</feature>
<sequence length="284" mass="29614">MSDGGGHDGYAVGPAPSPSEPPVVVTTKADLRRAAPRGAQQLATWLPDGSSVPWRGLEVAAYARRPAVQDALDPRRRWRRRADLLPDTVLWSLTVLAVLGAVVTATLLGGEAGYGAPSAASADRWGAVAATVGAAALLARTASWGATRLAGRRPHSFDLVLAAVVTLAVHGLATLGWIVSAGRWSRTPSMPVGVALILAVVALALVALTRQPAPEVTDAPGAAPDPRRLAAALRPQEQQRVRDDLDAAIAVLERRGMATPATLARARTAPLGALADTALRRRRR</sequence>
<evidence type="ECO:0000256" key="2">
    <source>
        <dbReference type="SAM" id="Phobius"/>
    </source>
</evidence>
<dbReference type="Proteomes" id="UP001268542">
    <property type="component" value="Unassembled WGS sequence"/>
</dbReference>
<evidence type="ECO:0000256" key="1">
    <source>
        <dbReference type="SAM" id="MobiDB-lite"/>
    </source>
</evidence>
<feature type="transmembrane region" description="Helical" evidence="2">
    <location>
        <begin position="125"/>
        <end position="147"/>
    </location>
</feature>
<feature type="transmembrane region" description="Helical" evidence="2">
    <location>
        <begin position="84"/>
        <end position="105"/>
    </location>
</feature>
<gene>
    <name evidence="3" type="ORF">RDV89_16265</name>
</gene>
<keyword evidence="2" id="KW-0812">Transmembrane</keyword>
<keyword evidence="4" id="KW-1185">Reference proteome</keyword>
<dbReference type="EMBL" id="JAVYII010000007">
    <property type="protein sequence ID" value="MDT9594641.1"/>
    <property type="molecule type" value="Genomic_DNA"/>
</dbReference>
<evidence type="ECO:0008006" key="5">
    <source>
        <dbReference type="Google" id="ProtNLM"/>
    </source>
</evidence>
<accession>A0ABU3PZG5</accession>
<protein>
    <recommendedName>
        <fullName evidence="5">DUF2637 domain-containing protein</fullName>
    </recommendedName>
</protein>
<organism evidence="3 4">
    <name type="scientific">Nocardioides imazamoxiresistens</name>
    <dbReference type="NCBI Taxonomy" id="3231893"/>
    <lineage>
        <taxon>Bacteria</taxon>
        <taxon>Bacillati</taxon>
        <taxon>Actinomycetota</taxon>
        <taxon>Actinomycetes</taxon>
        <taxon>Propionibacteriales</taxon>
        <taxon>Nocardioidaceae</taxon>
        <taxon>Nocardioides</taxon>
    </lineage>
</organism>
<keyword evidence="2" id="KW-0472">Membrane</keyword>
<proteinExistence type="predicted"/>